<evidence type="ECO:0000256" key="1">
    <source>
        <dbReference type="ARBA" id="ARBA00022448"/>
    </source>
</evidence>
<dbReference type="GO" id="GO:0005524">
    <property type="term" value="F:ATP binding"/>
    <property type="evidence" value="ECO:0007669"/>
    <property type="project" value="UniProtKB-KW"/>
</dbReference>
<dbReference type="Pfam" id="PF00005">
    <property type="entry name" value="ABC_tran"/>
    <property type="match status" value="1"/>
</dbReference>
<dbReference type="GO" id="GO:0016887">
    <property type="term" value="F:ATP hydrolysis activity"/>
    <property type="evidence" value="ECO:0007669"/>
    <property type="project" value="InterPro"/>
</dbReference>
<reference evidence="5" key="1">
    <citation type="submission" date="2023-07" db="EMBL/GenBank/DDBJ databases">
        <title>Genome content predicts the carbon catabolic preferences of heterotrophic bacteria.</title>
        <authorList>
            <person name="Gralka M."/>
        </authorList>
    </citation>
    <scope>NUCLEOTIDE SEQUENCE</scope>
    <source>
        <strain evidence="5">I3M17_2</strain>
    </source>
</reference>
<dbReference type="Proteomes" id="UP001169760">
    <property type="component" value="Unassembled WGS sequence"/>
</dbReference>
<dbReference type="AlphaFoldDB" id="A0AAW7X4R0"/>
<dbReference type="PANTHER" id="PTHR42734">
    <property type="entry name" value="METAL TRANSPORT SYSTEM ATP-BINDING PROTEIN TM_0124-RELATED"/>
    <property type="match status" value="1"/>
</dbReference>
<dbReference type="EMBL" id="JAUOPB010000003">
    <property type="protein sequence ID" value="MDO6421882.1"/>
    <property type="molecule type" value="Genomic_DNA"/>
</dbReference>
<keyword evidence="3 5" id="KW-0067">ATP-binding</keyword>
<dbReference type="Gene3D" id="3.40.50.300">
    <property type="entry name" value="P-loop containing nucleotide triphosphate hydrolases"/>
    <property type="match status" value="1"/>
</dbReference>
<comment type="caution">
    <text evidence="5">The sequence shown here is derived from an EMBL/GenBank/DDBJ whole genome shotgun (WGS) entry which is preliminary data.</text>
</comment>
<evidence type="ECO:0000313" key="6">
    <source>
        <dbReference type="Proteomes" id="UP001169760"/>
    </source>
</evidence>
<name>A0AAW7X4R0_9GAMM</name>
<dbReference type="SUPFAM" id="SSF52540">
    <property type="entry name" value="P-loop containing nucleoside triphosphate hydrolases"/>
    <property type="match status" value="1"/>
</dbReference>
<proteinExistence type="predicted"/>
<dbReference type="PROSITE" id="PS50893">
    <property type="entry name" value="ABC_TRANSPORTER_2"/>
    <property type="match status" value="1"/>
</dbReference>
<evidence type="ECO:0000259" key="4">
    <source>
        <dbReference type="PROSITE" id="PS50893"/>
    </source>
</evidence>
<evidence type="ECO:0000313" key="5">
    <source>
        <dbReference type="EMBL" id="MDO6421882.1"/>
    </source>
</evidence>
<feature type="domain" description="ABC transporter" evidence="4">
    <location>
        <begin position="8"/>
        <end position="248"/>
    </location>
</feature>
<keyword evidence="1" id="KW-0813">Transport</keyword>
<accession>A0AAW7X4R0</accession>
<evidence type="ECO:0000256" key="3">
    <source>
        <dbReference type="ARBA" id="ARBA00022840"/>
    </source>
</evidence>
<sequence>MSVTPPILEVRNAQVYRRNTQVFNNLNLTLEQGESVAIIGPNGAGKTTLLKLINREIYPVVQPDSYLKLFGEERIKVDNLRQKMGTVSFESQIKHDTLANGLEVVVSAFFGSVGIHSHHQVLPQHKAAAIEIMQELGIAHLADRQYLLLSTGQQRRLLLARAMVHNPKVLVLDEPTSGLDLKSAFQLLADIRSLCSKGTTLILVTHHIQEIVPEIGKVIFLKNGEITRQGAKEDLLTDAALSELYDVPIHTSERAGYYSAVPNSAPL</sequence>
<dbReference type="SMART" id="SM00382">
    <property type="entry name" value="AAA"/>
    <property type="match status" value="1"/>
</dbReference>
<dbReference type="InterPro" id="IPR027417">
    <property type="entry name" value="P-loop_NTPase"/>
</dbReference>
<dbReference type="RefSeq" id="WP_303491584.1">
    <property type="nucleotide sequence ID" value="NZ_JAUOPB010000003.1"/>
</dbReference>
<gene>
    <name evidence="5" type="ORF">Q4521_05310</name>
</gene>
<evidence type="ECO:0000256" key="2">
    <source>
        <dbReference type="ARBA" id="ARBA00022741"/>
    </source>
</evidence>
<keyword evidence="2" id="KW-0547">Nucleotide-binding</keyword>
<protein>
    <submittedName>
        <fullName evidence="5">ATP-binding cassette domain-containing protein</fullName>
    </submittedName>
</protein>
<dbReference type="InterPro" id="IPR050153">
    <property type="entry name" value="Metal_Ion_Import_ABC"/>
</dbReference>
<dbReference type="InterPro" id="IPR003439">
    <property type="entry name" value="ABC_transporter-like_ATP-bd"/>
</dbReference>
<dbReference type="InterPro" id="IPR003593">
    <property type="entry name" value="AAA+_ATPase"/>
</dbReference>
<organism evidence="5 6">
    <name type="scientific">Saccharophagus degradans</name>
    <dbReference type="NCBI Taxonomy" id="86304"/>
    <lineage>
        <taxon>Bacteria</taxon>
        <taxon>Pseudomonadati</taxon>
        <taxon>Pseudomonadota</taxon>
        <taxon>Gammaproteobacteria</taxon>
        <taxon>Cellvibrionales</taxon>
        <taxon>Cellvibrionaceae</taxon>
        <taxon>Saccharophagus</taxon>
    </lineage>
</organism>